<dbReference type="RefSeq" id="WP_337704091.1">
    <property type="nucleotide sequence ID" value="NZ_JBBEGM010000006.1"/>
</dbReference>
<accession>A0ABU8M6P5</accession>
<gene>
    <name evidence="2" type="ORF">WCD58_16210</name>
</gene>
<evidence type="ECO:0000313" key="2">
    <source>
        <dbReference type="EMBL" id="MEJ2862716.1"/>
    </source>
</evidence>
<organism evidence="2 3">
    <name type="scientific">Actinomycetospora flava</name>
    <dbReference type="NCBI Taxonomy" id="3129232"/>
    <lineage>
        <taxon>Bacteria</taxon>
        <taxon>Bacillati</taxon>
        <taxon>Actinomycetota</taxon>
        <taxon>Actinomycetes</taxon>
        <taxon>Pseudonocardiales</taxon>
        <taxon>Pseudonocardiaceae</taxon>
        <taxon>Actinomycetospora</taxon>
    </lineage>
</organism>
<dbReference type="Pfam" id="PF08279">
    <property type="entry name" value="HTH_11"/>
    <property type="match status" value="1"/>
</dbReference>
<proteinExistence type="predicted"/>
<evidence type="ECO:0000259" key="1">
    <source>
        <dbReference type="Pfam" id="PF08279"/>
    </source>
</evidence>
<dbReference type="Gene3D" id="1.10.10.10">
    <property type="entry name" value="Winged helix-like DNA-binding domain superfamily/Winged helix DNA-binding domain"/>
    <property type="match status" value="1"/>
</dbReference>
<sequence>MVATLERNQDTPVSCSDVVSGLVDLAAASRDGHLALRRVERQQLVVERLHAARGTRLPIPELARDLGVSARTLARDVERLRDSGVPITAHPGRGGGVSLAHVAAPAPIRFDLPEAAALLSSLAVLGPTVTPSAASAMRKLADALAG</sequence>
<dbReference type="InterPro" id="IPR036388">
    <property type="entry name" value="WH-like_DNA-bd_sf"/>
</dbReference>
<dbReference type="EMBL" id="JBBEGM010000006">
    <property type="protein sequence ID" value="MEJ2862716.1"/>
    <property type="molecule type" value="Genomic_DNA"/>
</dbReference>
<comment type="caution">
    <text evidence="2">The sequence shown here is derived from an EMBL/GenBank/DDBJ whole genome shotgun (WGS) entry which is preliminary data.</text>
</comment>
<dbReference type="InterPro" id="IPR013196">
    <property type="entry name" value="HTH_11"/>
</dbReference>
<evidence type="ECO:0000313" key="3">
    <source>
        <dbReference type="Proteomes" id="UP001369736"/>
    </source>
</evidence>
<dbReference type="Proteomes" id="UP001369736">
    <property type="component" value="Unassembled WGS sequence"/>
</dbReference>
<reference evidence="2 3" key="1">
    <citation type="submission" date="2024-03" db="EMBL/GenBank/DDBJ databases">
        <title>Actinomycetospora sp. OC33-EN07, a novel actinomycete isolated from wild orchid (Aerides multiflora).</title>
        <authorList>
            <person name="Suriyachadkun C."/>
        </authorList>
    </citation>
    <scope>NUCLEOTIDE SEQUENCE [LARGE SCALE GENOMIC DNA]</scope>
    <source>
        <strain evidence="2 3">OC33-EN07</strain>
    </source>
</reference>
<protein>
    <submittedName>
        <fullName evidence="2">HTH domain-containing protein</fullName>
    </submittedName>
</protein>
<dbReference type="InterPro" id="IPR036390">
    <property type="entry name" value="WH_DNA-bd_sf"/>
</dbReference>
<keyword evidence="3" id="KW-1185">Reference proteome</keyword>
<name>A0ABU8M6P5_9PSEU</name>
<feature type="domain" description="Helix-turn-helix type 11" evidence="1">
    <location>
        <begin position="41"/>
        <end position="94"/>
    </location>
</feature>
<dbReference type="SUPFAM" id="SSF46785">
    <property type="entry name" value="Winged helix' DNA-binding domain"/>
    <property type="match status" value="1"/>
</dbReference>